<dbReference type="HOGENOM" id="CLU_103394_0_0_1"/>
<dbReference type="EMBL" id="DS235101">
    <property type="protein sequence ID" value="EEB12010.1"/>
    <property type="molecule type" value="Genomic_DNA"/>
</dbReference>
<evidence type="ECO:0000256" key="1">
    <source>
        <dbReference type="ARBA" id="ARBA00006721"/>
    </source>
</evidence>
<gene>
    <name evidence="6" type="primary">8236400</name>
    <name evidence="5" type="ORF">Phum_PHUM149550</name>
</gene>
<evidence type="ECO:0000313" key="6">
    <source>
        <dbReference type="EnsemblMetazoa" id="PHUM149550-PA"/>
    </source>
</evidence>
<evidence type="ECO:0000313" key="5">
    <source>
        <dbReference type="EMBL" id="EEB12010.1"/>
    </source>
</evidence>
<dbReference type="EMBL" id="AAZO01001732">
    <property type="status" value="NOT_ANNOTATED_CDS"/>
    <property type="molecule type" value="Genomic_DNA"/>
</dbReference>
<evidence type="ECO:0000313" key="7">
    <source>
        <dbReference type="Proteomes" id="UP000009046"/>
    </source>
</evidence>
<evidence type="ECO:0000256" key="3">
    <source>
        <dbReference type="ARBA" id="ARBA00022679"/>
    </source>
</evidence>
<keyword evidence="2" id="KW-0328">Glycosyltransferase</keyword>
<keyword evidence="7" id="KW-1185">Reference proteome</keyword>
<dbReference type="InterPro" id="IPR002654">
    <property type="entry name" value="Glyco_trans_25"/>
</dbReference>
<dbReference type="RefSeq" id="XP_002424748.1">
    <property type="nucleotide sequence ID" value="XM_002424703.1"/>
</dbReference>
<dbReference type="PANTHER" id="PTHR10730:SF53">
    <property type="entry name" value="GLYCOSYLTRANSFERASE 25 FAMILY MEMBER"/>
    <property type="match status" value="1"/>
</dbReference>
<dbReference type="InterPro" id="IPR050757">
    <property type="entry name" value="Collagen_mod_GT25"/>
</dbReference>
<dbReference type="EnsemblMetazoa" id="PHUM149550-RA">
    <property type="protein sequence ID" value="PHUM149550-PA"/>
    <property type="gene ID" value="PHUM149550"/>
</dbReference>
<dbReference type="CDD" id="cd06532">
    <property type="entry name" value="Glyco_transf_25"/>
    <property type="match status" value="1"/>
</dbReference>
<sequence length="259" mass="30440">MISNFVVAPDEVSRDRLTASSSFPFVFSHPLGAFKNGQSDVEILHSGEIYRTLTDEYLEELGIEFMPEYKDPYHKRAMTHGEIGCFLSHYFIWEKVLENKYDLIMVLEDDVQFEPYFREKITALLKEVEDLKLPWDLIYIGRKRLVEHEDWVKGSKSLVHVAYSYWTLGYLLTNEGARKLLEQKPLKKLIPVDEYIPILFDKHPEKEWKKHFPKRDLLAYSAAPLLLYPTHYTGEEGYISDTENSVIVKESQKEIREDL</sequence>
<proteinExistence type="inferred from homology"/>
<comment type="similarity">
    <text evidence="1">Belongs to the glycosyltransferase 25 family.</text>
</comment>
<evidence type="ECO:0000259" key="4">
    <source>
        <dbReference type="Pfam" id="PF01755"/>
    </source>
</evidence>
<reference evidence="5" key="2">
    <citation type="submission" date="2007-04" db="EMBL/GenBank/DDBJ databases">
        <title>The genome of the human body louse.</title>
        <authorList>
            <consortium name="The Human Body Louse Genome Consortium"/>
            <person name="Kirkness E."/>
            <person name="Walenz B."/>
            <person name="Hass B."/>
            <person name="Bruggner R."/>
            <person name="Strausberg R."/>
        </authorList>
    </citation>
    <scope>NUCLEOTIDE SEQUENCE</scope>
    <source>
        <strain evidence="5">USDA</strain>
    </source>
</reference>
<reference evidence="5" key="1">
    <citation type="submission" date="2007-04" db="EMBL/GenBank/DDBJ databases">
        <title>Annotation of Pediculus humanus corporis strain USDA.</title>
        <authorList>
            <person name="Kirkness E."/>
            <person name="Hannick L."/>
            <person name="Hass B."/>
            <person name="Bruggner R."/>
            <person name="Lawson D."/>
            <person name="Bidwell S."/>
            <person name="Joardar V."/>
            <person name="Caler E."/>
            <person name="Walenz B."/>
            <person name="Inman J."/>
            <person name="Schobel S."/>
            <person name="Galinsky K."/>
            <person name="Amedeo P."/>
            <person name="Strausberg R."/>
        </authorList>
    </citation>
    <scope>NUCLEOTIDE SEQUENCE</scope>
    <source>
        <strain evidence="5">USDA</strain>
    </source>
</reference>
<feature type="domain" description="Glycosyl transferase family 25" evidence="4">
    <location>
        <begin position="60"/>
        <end position="195"/>
    </location>
</feature>
<dbReference type="STRING" id="121224.E0VF54"/>
<organism>
    <name type="scientific">Pediculus humanus subsp. corporis</name>
    <name type="common">Body louse</name>
    <dbReference type="NCBI Taxonomy" id="121224"/>
    <lineage>
        <taxon>Eukaryota</taxon>
        <taxon>Metazoa</taxon>
        <taxon>Ecdysozoa</taxon>
        <taxon>Arthropoda</taxon>
        <taxon>Hexapoda</taxon>
        <taxon>Insecta</taxon>
        <taxon>Pterygota</taxon>
        <taxon>Neoptera</taxon>
        <taxon>Paraneoptera</taxon>
        <taxon>Psocodea</taxon>
        <taxon>Troctomorpha</taxon>
        <taxon>Phthiraptera</taxon>
        <taxon>Anoplura</taxon>
        <taxon>Pediculidae</taxon>
        <taxon>Pediculus</taxon>
    </lineage>
</organism>
<dbReference type="OMA" id="GEEHYIS"/>
<evidence type="ECO:0000256" key="2">
    <source>
        <dbReference type="ARBA" id="ARBA00022676"/>
    </source>
</evidence>
<dbReference type="Proteomes" id="UP000009046">
    <property type="component" value="Unassembled WGS sequence"/>
</dbReference>
<dbReference type="GeneID" id="8236400"/>
<dbReference type="KEGG" id="phu:Phum_PHUM149550"/>
<dbReference type="eggNOG" id="KOG4179">
    <property type="taxonomic scope" value="Eukaryota"/>
</dbReference>
<reference evidence="6" key="3">
    <citation type="submission" date="2020-05" db="UniProtKB">
        <authorList>
            <consortium name="EnsemblMetazoa"/>
        </authorList>
    </citation>
    <scope>IDENTIFICATION</scope>
    <source>
        <strain evidence="6">USDA</strain>
    </source>
</reference>
<dbReference type="CTD" id="8236400"/>
<keyword evidence="3" id="KW-0808">Transferase</keyword>
<dbReference type="PANTHER" id="PTHR10730">
    <property type="entry name" value="PROCOLLAGEN-LYSINE,2-OXOGLUTARATE 5-DIOXYGENASE/GLYCOSYLTRANSFERASE 25 FAMILY MEMBER"/>
    <property type="match status" value="1"/>
</dbReference>
<accession>E0VF54</accession>
<dbReference type="InParanoid" id="E0VF54"/>
<dbReference type="VEuPathDB" id="VectorBase:PHUM149550"/>
<protein>
    <recommendedName>
        <fullName evidence="4">Glycosyl transferase family 25 domain-containing protein</fullName>
    </recommendedName>
</protein>
<dbReference type="OrthoDB" id="47375at2759"/>
<dbReference type="GO" id="GO:0050211">
    <property type="term" value="F:procollagen galactosyltransferase activity"/>
    <property type="evidence" value="ECO:0007669"/>
    <property type="project" value="TreeGrafter"/>
</dbReference>
<dbReference type="AlphaFoldDB" id="E0VF54"/>
<name>E0VF54_PEDHC</name>
<dbReference type="Pfam" id="PF01755">
    <property type="entry name" value="Glyco_transf_25"/>
    <property type="match status" value="1"/>
</dbReference>